<comment type="caution">
    <text evidence="1">The sequence shown here is derived from an EMBL/GenBank/DDBJ whole genome shotgun (WGS) entry which is preliminary data.</text>
</comment>
<proteinExistence type="predicted"/>
<reference evidence="1 2" key="2">
    <citation type="journal article" date="2022" name="Mol. Ecol. Resour.">
        <title>The genomes of chicory, endive, great burdock and yacon provide insights into Asteraceae paleo-polyploidization history and plant inulin production.</title>
        <authorList>
            <person name="Fan W."/>
            <person name="Wang S."/>
            <person name="Wang H."/>
            <person name="Wang A."/>
            <person name="Jiang F."/>
            <person name="Liu H."/>
            <person name="Zhao H."/>
            <person name="Xu D."/>
            <person name="Zhang Y."/>
        </authorList>
    </citation>
    <scope>NUCLEOTIDE SEQUENCE [LARGE SCALE GENOMIC DNA]</scope>
    <source>
        <strain evidence="2">cv. Punajuju</strain>
        <tissue evidence="1">Leaves</tissue>
    </source>
</reference>
<protein>
    <submittedName>
        <fullName evidence="1">Uncharacterized protein</fullName>
    </submittedName>
</protein>
<dbReference type="EMBL" id="CM042014">
    <property type="protein sequence ID" value="KAI3722914.1"/>
    <property type="molecule type" value="Genomic_DNA"/>
</dbReference>
<reference evidence="2" key="1">
    <citation type="journal article" date="2022" name="Mol. Ecol. Resour.">
        <title>The genomes of chicory, endive, great burdock and yacon provide insights into Asteraceae palaeo-polyploidization history and plant inulin production.</title>
        <authorList>
            <person name="Fan W."/>
            <person name="Wang S."/>
            <person name="Wang H."/>
            <person name="Wang A."/>
            <person name="Jiang F."/>
            <person name="Liu H."/>
            <person name="Zhao H."/>
            <person name="Xu D."/>
            <person name="Zhang Y."/>
        </authorList>
    </citation>
    <scope>NUCLEOTIDE SEQUENCE [LARGE SCALE GENOMIC DNA]</scope>
    <source>
        <strain evidence="2">cv. Punajuju</strain>
    </source>
</reference>
<organism evidence="1 2">
    <name type="scientific">Cichorium intybus</name>
    <name type="common">Chicory</name>
    <dbReference type="NCBI Taxonomy" id="13427"/>
    <lineage>
        <taxon>Eukaryota</taxon>
        <taxon>Viridiplantae</taxon>
        <taxon>Streptophyta</taxon>
        <taxon>Embryophyta</taxon>
        <taxon>Tracheophyta</taxon>
        <taxon>Spermatophyta</taxon>
        <taxon>Magnoliopsida</taxon>
        <taxon>eudicotyledons</taxon>
        <taxon>Gunneridae</taxon>
        <taxon>Pentapetalae</taxon>
        <taxon>asterids</taxon>
        <taxon>campanulids</taxon>
        <taxon>Asterales</taxon>
        <taxon>Asteraceae</taxon>
        <taxon>Cichorioideae</taxon>
        <taxon>Cichorieae</taxon>
        <taxon>Cichoriinae</taxon>
        <taxon>Cichorium</taxon>
    </lineage>
</organism>
<evidence type="ECO:0000313" key="1">
    <source>
        <dbReference type="EMBL" id="KAI3722914.1"/>
    </source>
</evidence>
<sequence>MVRWVVAIAGNEEVTRLGSEAPKRGWEHLACPLAASSSGDVTSPVTPLLRCCFFSGELPPSGSAFLSGSVNHLLDEFRSIRYSFSAVLYFPATHHPIRSVLSLAVSRYSIATLSSNDGE</sequence>
<keyword evidence="2" id="KW-1185">Reference proteome</keyword>
<gene>
    <name evidence="1" type="ORF">L2E82_34114</name>
</gene>
<name>A0ACB9BLL8_CICIN</name>
<evidence type="ECO:0000313" key="2">
    <source>
        <dbReference type="Proteomes" id="UP001055811"/>
    </source>
</evidence>
<dbReference type="Proteomes" id="UP001055811">
    <property type="component" value="Linkage Group LG06"/>
</dbReference>
<accession>A0ACB9BLL8</accession>